<protein>
    <submittedName>
        <fullName evidence="1">Uncharacterized protein</fullName>
    </submittedName>
</protein>
<sequence length="153" mass="16438">MSGGAISSSGSEWRWKKRYTVVTTVCEPPRAAMCTALSPAWFLSRIPRGTNFRRIQRIASRLGVAVPDVLYAAAAAWSTESPIDGSTAMRNILPAKLPHSSDTVQNSKLIWLSSPDRMATCSFATCSAAGGGGGAFGLVQERMDFGKVNRVNR</sequence>
<dbReference type="AlphaFoldDB" id="A0AAD5RVE4"/>
<proteinExistence type="predicted"/>
<name>A0AAD5RVE4_9PEZI</name>
<accession>A0AAD5RVE4</accession>
<dbReference type="Proteomes" id="UP001201980">
    <property type="component" value="Unassembled WGS sequence"/>
</dbReference>
<evidence type="ECO:0000313" key="1">
    <source>
        <dbReference type="EMBL" id="KAJ2904951.1"/>
    </source>
</evidence>
<comment type="caution">
    <text evidence="1">The sequence shown here is derived from an EMBL/GenBank/DDBJ whole genome shotgun (WGS) entry which is preliminary data.</text>
</comment>
<keyword evidence="2" id="KW-1185">Reference proteome</keyword>
<gene>
    <name evidence="1" type="ORF">MKZ38_006816</name>
</gene>
<organism evidence="1 2">
    <name type="scientific">Zalerion maritima</name>
    <dbReference type="NCBI Taxonomy" id="339359"/>
    <lineage>
        <taxon>Eukaryota</taxon>
        <taxon>Fungi</taxon>
        <taxon>Dikarya</taxon>
        <taxon>Ascomycota</taxon>
        <taxon>Pezizomycotina</taxon>
        <taxon>Sordariomycetes</taxon>
        <taxon>Lulworthiomycetidae</taxon>
        <taxon>Lulworthiales</taxon>
        <taxon>Lulworthiaceae</taxon>
        <taxon>Zalerion</taxon>
    </lineage>
</organism>
<evidence type="ECO:0000313" key="2">
    <source>
        <dbReference type="Proteomes" id="UP001201980"/>
    </source>
</evidence>
<reference evidence="1" key="1">
    <citation type="submission" date="2022-07" db="EMBL/GenBank/DDBJ databases">
        <title>Draft genome sequence of Zalerion maritima ATCC 34329, a (micro)plastics degrading marine fungus.</title>
        <authorList>
            <person name="Paco A."/>
            <person name="Goncalves M.F.M."/>
            <person name="Rocha-Santos T.A.P."/>
            <person name="Alves A."/>
        </authorList>
    </citation>
    <scope>NUCLEOTIDE SEQUENCE</scope>
    <source>
        <strain evidence="1">ATCC 34329</strain>
    </source>
</reference>
<dbReference type="EMBL" id="JAKWBI020000041">
    <property type="protein sequence ID" value="KAJ2904951.1"/>
    <property type="molecule type" value="Genomic_DNA"/>
</dbReference>